<dbReference type="EMBL" id="JAUUTY010000102">
    <property type="protein sequence ID" value="KAK1603213.1"/>
    <property type="molecule type" value="Genomic_DNA"/>
</dbReference>
<dbReference type="AlphaFoldDB" id="A0AAD8VFJ5"/>
<reference evidence="2" key="1">
    <citation type="submission" date="2023-07" db="EMBL/GenBank/DDBJ databases">
        <title>A chromosome-level genome assembly of Lolium multiflorum.</title>
        <authorList>
            <person name="Chen Y."/>
            <person name="Copetti D."/>
            <person name="Kolliker R."/>
            <person name="Studer B."/>
        </authorList>
    </citation>
    <scope>NUCLEOTIDE SEQUENCE</scope>
    <source>
        <strain evidence="2">02402/16</strain>
        <tissue evidence="2">Leaf</tissue>
    </source>
</reference>
<feature type="region of interest" description="Disordered" evidence="1">
    <location>
        <begin position="184"/>
        <end position="213"/>
    </location>
</feature>
<sequence length="233" mass="24841">MASRGGAGSRAAGLGGGDSSPRPPVFRSEAEQRKWNCSEGARKKSALRWTNWGLTPLGKLARYGNQAESSSSGQSSRAPRLPVAASFEEEELVPLDLQPSPPGTTSTAATRRRRNPSKEIFSELDETFAQVLFLQLPEDRRPNEWGHEAGGGRRGLGLAALPPGPLVALALTFRLLKASSRSPDREATIGKPYGDAAANPISGDSEIASGTAGEGFISRRTLHRHDRLGVMSE</sequence>
<proteinExistence type="predicted"/>
<feature type="compositionally biased region" description="Basic and acidic residues" evidence="1">
    <location>
        <begin position="28"/>
        <end position="42"/>
    </location>
</feature>
<accession>A0AAD8VFJ5</accession>
<keyword evidence="3" id="KW-1185">Reference proteome</keyword>
<dbReference type="Proteomes" id="UP001231189">
    <property type="component" value="Unassembled WGS sequence"/>
</dbReference>
<feature type="compositionally biased region" description="Gly residues" evidence="1">
    <location>
        <begin position="1"/>
        <end position="18"/>
    </location>
</feature>
<organism evidence="2 3">
    <name type="scientific">Lolium multiflorum</name>
    <name type="common">Italian ryegrass</name>
    <name type="synonym">Lolium perenne subsp. multiflorum</name>
    <dbReference type="NCBI Taxonomy" id="4521"/>
    <lineage>
        <taxon>Eukaryota</taxon>
        <taxon>Viridiplantae</taxon>
        <taxon>Streptophyta</taxon>
        <taxon>Embryophyta</taxon>
        <taxon>Tracheophyta</taxon>
        <taxon>Spermatophyta</taxon>
        <taxon>Magnoliopsida</taxon>
        <taxon>Liliopsida</taxon>
        <taxon>Poales</taxon>
        <taxon>Poaceae</taxon>
        <taxon>BOP clade</taxon>
        <taxon>Pooideae</taxon>
        <taxon>Poodae</taxon>
        <taxon>Poeae</taxon>
        <taxon>Poeae Chloroplast Group 2 (Poeae type)</taxon>
        <taxon>Loliodinae</taxon>
        <taxon>Loliinae</taxon>
        <taxon>Lolium</taxon>
    </lineage>
</organism>
<gene>
    <name evidence="2" type="ORF">QYE76_059238</name>
</gene>
<protein>
    <submittedName>
        <fullName evidence="2">Uncharacterized protein</fullName>
    </submittedName>
</protein>
<evidence type="ECO:0000313" key="2">
    <source>
        <dbReference type="EMBL" id="KAK1603213.1"/>
    </source>
</evidence>
<feature type="region of interest" description="Disordered" evidence="1">
    <location>
        <begin position="64"/>
        <end position="115"/>
    </location>
</feature>
<name>A0AAD8VFJ5_LOLMU</name>
<comment type="caution">
    <text evidence="2">The sequence shown here is derived from an EMBL/GenBank/DDBJ whole genome shotgun (WGS) entry which is preliminary data.</text>
</comment>
<feature type="region of interest" description="Disordered" evidence="1">
    <location>
        <begin position="1"/>
        <end position="42"/>
    </location>
</feature>
<evidence type="ECO:0000256" key="1">
    <source>
        <dbReference type="SAM" id="MobiDB-lite"/>
    </source>
</evidence>
<evidence type="ECO:0000313" key="3">
    <source>
        <dbReference type="Proteomes" id="UP001231189"/>
    </source>
</evidence>